<gene>
    <name evidence="1" type="ORF">SK128_023180</name>
</gene>
<accession>A0AAN8XHL1</accession>
<dbReference type="EMBL" id="JAXCGZ010002808">
    <property type="protein sequence ID" value="KAK7083567.1"/>
    <property type="molecule type" value="Genomic_DNA"/>
</dbReference>
<proteinExistence type="predicted"/>
<evidence type="ECO:0000313" key="2">
    <source>
        <dbReference type="Proteomes" id="UP001381693"/>
    </source>
</evidence>
<evidence type="ECO:0000313" key="1">
    <source>
        <dbReference type="EMBL" id="KAK7083567.1"/>
    </source>
</evidence>
<name>A0AAN8XHL1_HALRR</name>
<feature type="non-terminal residue" evidence="1">
    <location>
        <position position="1"/>
    </location>
</feature>
<organism evidence="1 2">
    <name type="scientific">Halocaridina rubra</name>
    <name type="common">Hawaiian red shrimp</name>
    <dbReference type="NCBI Taxonomy" id="373956"/>
    <lineage>
        <taxon>Eukaryota</taxon>
        <taxon>Metazoa</taxon>
        <taxon>Ecdysozoa</taxon>
        <taxon>Arthropoda</taxon>
        <taxon>Crustacea</taxon>
        <taxon>Multicrustacea</taxon>
        <taxon>Malacostraca</taxon>
        <taxon>Eumalacostraca</taxon>
        <taxon>Eucarida</taxon>
        <taxon>Decapoda</taxon>
        <taxon>Pleocyemata</taxon>
        <taxon>Caridea</taxon>
        <taxon>Atyoidea</taxon>
        <taxon>Atyidae</taxon>
        <taxon>Halocaridina</taxon>
    </lineage>
</organism>
<reference evidence="1 2" key="1">
    <citation type="submission" date="2023-11" db="EMBL/GenBank/DDBJ databases">
        <title>Halocaridina rubra genome assembly.</title>
        <authorList>
            <person name="Smith C."/>
        </authorList>
    </citation>
    <scope>NUCLEOTIDE SEQUENCE [LARGE SCALE GENOMIC DNA]</scope>
    <source>
        <strain evidence="1">EP-1</strain>
        <tissue evidence="1">Whole</tissue>
    </source>
</reference>
<keyword evidence="2" id="KW-1185">Reference proteome</keyword>
<comment type="caution">
    <text evidence="1">The sequence shown here is derived from an EMBL/GenBank/DDBJ whole genome shotgun (WGS) entry which is preliminary data.</text>
</comment>
<protein>
    <submittedName>
        <fullName evidence="1">Uncharacterized protein</fullName>
    </submittedName>
</protein>
<dbReference type="AlphaFoldDB" id="A0AAN8XHL1"/>
<sequence>GGLRGTLLLLNSTTLGGVGNLTEGEVGNLTEAASKIMEDDDSKDIAGSEVTDEGVRLMLPIVIKKHTPELGKYGAKIIYYANNEEPSKFIYYGNW</sequence>
<dbReference type="Proteomes" id="UP001381693">
    <property type="component" value="Unassembled WGS sequence"/>
</dbReference>